<dbReference type="Pfam" id="PF03960">
    <property type="entry name" value="ArsC"/>
    <property type="match status" value="1"/>
</dbReference>
<dbReference type="EMBL" id="LDJJ01000028">
    <property type="protein sequence ID" value="KRG67674.1"/>
    <property type="molecule type" value="Genomic_DNA"/>
</dbReference>
<sequence>MQATIWHNNRCSNSRGALALLQEAGVEVEVINYLDTPPSPAQLRELLDAMGMPARELLRSKETAYSELGLASKLDDEAALIEAMSQHPALINRPIVRTAKGTALCRPPETVLALIN</sequence>
<comment type="catalytic activity">
    <reaction evidence="7">
        <text>[glutaredoxin]-dithiol + arsenate + glutathione + H(+) = glutathionyl-S-S-[glutaredoxin] + arsenite + H2O</text>
        <dbReference type="Rhea" id="RHEA:22016"/>
        <dbReference type="Rhea" id="RHEA-COMP:10729"/>
        <dbReference type="Rhea" id="RHEA-COMP:17668"/>
        <dbReference type="ChEBI" id="CHEBI:15377"/>
        <dbReference type="ChEBI" id="CHEBI:15378"/>
        <dbReference type="ChEBI" id="CHEBI:29242"/>
        <dbReference type="ChEBI" id="CHEBI:29950"/>
        <dbReference type="ChEBI" id="CHEBI:48597"/>
        <dbReference type="ChEBI" id="CHEBI:57925"/>
        <dbReference type="ChEBI" id="CHEBI:146199"/>
        <dbReference type="EC" id="1.20.4.1"/>
    </reaction>
</comment>
<dbReference type="PANTHER" id="PTHR30041">
    <property type="entry name" value="ARSENATE REDUCTASE"/>
    <property type="match status" value="1"/>
</dbReference>
<dbReference type="RefSeq" id="WP_057628330.1">
    <property type="nucleotide sequence ID" value="NZ_LDJJ01000028.1"/>
</dbReference>
<evidence type="ECO:0000256" key="7">
    <source>
        <dbReference type="RuleBase" id="RU362029"/>
    </source>
</evidence>
<dbReference type="SUPFAM" id="SSF52833">
    <property type="entry name" value="Thioredoxin-like"/>
    <property type="match status" value="1"/>
</dbReference>
<dbReference type="InterPro" id="IPR036249">
    <property type="entry name" value="Thioredoxin-like_sf"/>
</dbReference>
<dbReference type="EC" id="1.20.4.1" evidence="4 7"/>
<evidence type="ECO:0000256" key="5">
    <source>
        <dbReference type="ARBA" id="ARBA00039879"/>
    </source>
</evidence>
<keyword evidence="3 7" id="KW-0560">Oxidoreductase</keyword>
<dbReference type="CDD" id="cd03034">
    <property type="entry name" value="ArsC_ArsC"/>
    <property type="match status" value="1"/>
</dbReference>
<dbReference type="Proteomes" id="UP000051863">
    <property type="component" value="Unassembled WGS sequence"/>
</dbReference>
<dbReference type="PROSITE" id="PS51353">
    <property type="entry name" value="ARSC"/>
    <property type="match status" value="1"/>
</dbReference>
<dbReference type="Gene3D" id="3.40.30.10">
    <property type="entry name" value="Glutaredoxin"/>
    <property type="match status" value="1"/>
</dbReference>
<dbReference type="InterPro" id="IPR006659">
    <property type="entry name" value="Arsenate_reductase"/>
</dbReference>
<evidence type="ECO:0000256" key="3">
    <source>
        <dbReference type="ARBA" id="ARBA00023002"/>
    </source>
</evidence>
<accession>A0A0R0CNG6</accession>
<evidence type="ECO:0000256" key="6">
    <source>
        <dbReference type="PROSITE-ProRule" id="PRU01282"/>
    </source>
</evidence>
<organism evidence="8 9">
    <name type="scientific">Stenotrophomonas terrae</name>
    <dbReference type="NCBI Taxonomy" id="405446"/>
    <lineage>
        <taxon>Bacteria</taxon>
        <taxon>Pseudomonadati</taxon>
        <taxon>Pseudomonadota</taxon>
        <taxon>Gammaproteobacteria</taxon>
        <taxon>Lysobacterales</taxon>
        <taxon>Lysobacteraceae</taxon>
        <taxon>Stenotrophomonas</taxon>
    </lineage>
</organism>
<dbReference type="AlphaFoldDB" id="A0A0R0CNG6"/>
<dbReference type="GO" id="GO:0008794">
    <property type="term" value="F:arsenate reductase (glutaredoxin) activity"/>
    <property type="evidence" value="ECO:0007669"/>
    <property type="project" value="UniProtKB-UniRule"/>
</dbReference>
<keyword evidence="2" id="KW-0059">Arsenical resistance</keyword>
<dbReference type="PATRIC" id="fig|405446.3.peg.1220"/>
<evidence type="ECO:0000256" key="1">
    <source>
        <dbReference type="ARBA" id="ARBA00007198"/>
    </source>
</evidence>
<dbReference type="OrthoDB" id="9790554at2"/>
<gene>
    <name evidence="8" type="ORF">ABB27_08850</name>
</gene>
<dbReference type="InterPro" id="IPR006660">
    <property type="entry name" value="Arsenate_reductase-like"/>
</dbReference>
<evidence type="ECO:0000313" key="8">
    <source>
        <dbReference type="EMBL" id="KRG67674.1"/>
    </source>
</evidence>
<keyword evidence="9" id="KW-1185">Reference proteome</keyword>
<comment type="similarity">
    <text evidence="1 6 7">Belongs to the ArsC family.</text>
</comment>
<dbReference type="GO" id="GO:0046685">
    <property type="term" value="P:response to arsenic-containing substance"/>
    <property type="evidence" value="ECO:0007669"/>
    <property type="project" value="UniProtKB-KW"/>
</dbReference>
<evidence type="ECO:0000313" key="9">
    <source>
        <dbReference type="Proteomes" id="UP000051863"/>
    </source>
</evidence>
<evidence type="ECO:0000256" key="2">
    <source>
        <dbReference type="ARBA" id="ARBA00022849"/>
    </source>
</evidence>
<name>A0A0R0CNG6_9GAMM</name>
<reference evidence="8 9" key="1">
    <citation type="submission" date="2015-05" db="EMBL/GenBank/DDBJ databases">
        <title>Genome sequencing and analysis of members of genus Stenotrophomonas.</title>
        <authorList>
            <person name="Patil P.P."/>
            <person name="Midha S."/>
            <person name="Patil P.B."/>
        </authorList>
    </citation>
    <scope>NUCLEOTIDE SEQUENCE [LARGE SCALE GENOMIC DNA]</scope>
    <source>
        <strain evidence="8 9">DSM 18941</strain>
    </source>
</reference>
<dbReference type="PANTHER" id="PTHR30041:SF5">
    <property type="entry name" value="ARSENATE REDUCTASE-RELATED"/>
    <property type="match status" value="1"/>
</dbReference>
<evidence type="ECO:0000256" key="4">
    <source>
        <dbReference type="ARBA" id="ARBA00038969"/>
    </source>
</evidence>
<proteinExistence type="inferred from homology"/>
<dbReference type="NCBIfam" id="TIGR00014">
    <property type="entry name" value="arsC"/>
    <property type="match status" value="1"/>
</dbReference>
<protein>
    <recommendedName>
        <fullName evidence="5 7">Arsenate reductase</fullName>
        <ecNumber evidence="4 7">1.20.4.1</ecNumber>
    </recommendedName>
</protein>
<comment type="caution">
    <text evidence="8">The sequence shown here is derived from an EMBL/GenBank/DDBJ whole genome shotgun (WGS) entry which is preliminary data.</text>
</comment>